<feature type="compositionally biased region" description="Polar residues" evidence="1">
    <location>
        <begin position="1"/>
        <end position="11"/>
    </location>
</feature>
<proteinExistence type="predicted"/>
<evidence type="ECO:0000313" key="3">
    <source>
        <dbReference type="Proteomes" id="UP000054248"/>
    </source>
</evidence>
<protein>
    <submittedName>
        <fullName evidence="2">Uncharacterized protein</fullName>
    </submittedName>
</protein>
<dbReference type="AlphaFoldDB" id="A0A0C3ML37"/>
<reference evidence="3" key="2">
    <citation type="submission" date="2015-01" db="EMBL/GenBank/DDBJ databases">
        <title>Evolutionary Origins and Diversification of the Mycorrhizal Mutualists.</title>
        <authorList>
            <consortium name="DOE Joint Genome Institute"/>
            <consortium name="Mycorrhizal Genomics Consortium"/>
            <person name="Kohler A."/>
            <person name="Kuo A."/>
            <person name="Nagy L.G."/>
            <person name="Floudas D."/>
            <person name="Copeland A."/>
            <person name="Barry K.W."/>
            <person name="Cichocki N."/>
            <person name="Veneault-Fourrey C."/>
            <person name="LaButti K."/>
            <person name="Lindquist E.A."/>
            <person name="Lipzen A."/>
            <person name="Lundell T."/>
            <person name="Morin E."/>
            <person name="Murat C."/>
            <person name="Riley R."/>
            <person name="Ohm R."/>
            <person name="Sun H."/>
            <person name="Tunlid A."/>
            <person name="Henrissat B."/>
            <person name="Grigoriev I.V."/>
            <person name="Hibbett D.S."/>
            <person name="Martin F."/>
        </authorList>
    </citation>
    <scope>NUCLEOTIDE SEQUENCE [LARGE SCALE GENOMIC DNA]</scope>
    <source>
        <strain evidence="3">MUT 4182</strain>
    </source>
</reference>
<dbReference type="Proteomes" id="UP000054248">
    <property type="component" value="Unassembled WGS sequence"/>
</dbReference>
<reference evidence="2 3" key="1">
    <citation type="submission" date="2014-04" db="EMBL/GenBank/DDBJ databases">
        <authorList>
            <consortium name="DOE Joint Genome Institute"/>
            <person name="Kuo A."/>
            <person name="Girlanda M."/>
            <person name="Perotto S."/>
            <person name="Kohler A."/>
            <person name="Nagy L.G."/>
            <person name="Floudas D."/>
            <person name="Copeland A."/>
            <person name="Barry K.W."/>
            <person name="Cichocki N."/>
            <person name="Veneault-Fourrey C."/>
            <person name="LaButti K."/>
            <person name="Lindquist E.A."/>
            <person name="Lipzen A."/>
            <person name="Lundell T."/>
            <person name="Morin E."/>
            <person name="Murat C."/>
            <person name="Sun H."/>
            <person name="Tunlid A."/>
            <person name="Henrissat B."/>
            <person name="Grigoriev I.V."/>
            <person name="Hibbett D.S."/>
            <person name="Martin F."/>
            <person name="Nordberg H.P."/>
            <person name="Cantor M.N."/>
            <person name="Hua S.X."/>
        </authorList>
    </citation>
    <scope>NUCLEOTIDE SEQUENCE [LARGE SCALE GENOMIC DNA]</scope>
    <source>
        <strain evidence="2 3">MUT 4182</strain>
    </source>
</reference>
<accession>A0A0C3ML37</accession>
<keyword evidence="3" id="KW-1185">Reference proteome</keyword>
<feature type="region of interest" description="Disordered" evidence="1">
    <location>
        <begin position="1"/>
        <end position="64"/>
    </location>
</feature>
<sequence>MQRAMQSATRTNTHERLTSTTPAESIAREGPKEITAPPSRRMPEKMKTPDSIAKPWSHLCSLDP</sequence>
<evidence type="ECO:0000313" key="2">
    <source>
        <dbReference type="EMBL" id="KIO34417.1"/>
    </source>
</evidence>
<dbReference type="HOGENOM" id="CLU_2869299_0_0_1"/>
<organism evidence="2 3">
    <name type="scientific">Tulasnella calospora MUT 4182</name>
    <dbReference type="NCBI Taxonomy" id="1051891"/>
    <lineage>
        <taxon>Eukaryota</taxon>
        <taxon>Fungi</taxon>
        <taxon>Dikarya</taxon>
        <taxon>Basidiomycota</taxon>
        <taxon>Agaricomycotina</taxon>
        <taxon>Agaricomycetes</taxon>
        <taxon>Cantharellales</taxon>
        <taxon>Tulasnellaceae</taxon>
        <taxon>Tulasnella</taxon>
    </lineage>
</organism>
<evidence type="ECO:0000256" key="1">
    <source>
        <dbReference type="SAM" id="MobiDB-lite"/>
    </source>
</evidence>
<dbReference type="EMBL" id="KN822943">
    <property type="protein sequence ID" value="KIO34417.1"/>
    <property type="molecule type" value="Genomic_DNA"/>
</dbReference>
<name>A0A0C3ML37_9AGAM</name>
<gene>
    <name evidence="2" type="ORF">M407DRAFT_240694</name>
</gene>